<evidence type="ECO:0000256" key="3">
    <source>
        <dbReference type="ARBA" id="ARBA00022801"/>
    </source>
</evidence>
<keyword evidence="8" id="KW-1185">Reference proteome</keyword>
<dbReference type="Gene3D" id="2.115.10.20">
    <property type="entry name" value="Glycosyl hydrolase domain, family 43"/>
    <property type="match status" value="1"/>
</dbReference>
<keyword evidence="4 5" id="KW-0326">Glycosidase</keyword>
<dbReference type="STRING" id="285351.SAMN04488035_0227"/>
<dbReference type="GO" id="GO:0004553">
    <property type="term" value="F:hydrolase activity, hydrolyzing O-glycosyl compounds"/>
    <property type="evidence" value="ECO:0007669"/>
    <property type="project" value="InterPro"/>
</dbReference>
<comment type="pathway">
    <text evidence="1">Glycan metabolism; L-arabinan degradation.</text>
</comment>
<dbReference type="EMBL" id="FONZ01000001">
    <property type="protein sequence ID" value="SFE70653.1"/>
    <property type="molecule type" value="Genomic_DNA"/>
</dbReference>
<gene>
    <name evidence="7" type="ORF">SAMN04488035_0227</name>
</gene>
<dbReference type="RefSeq" id="WP_177191240.1">
    <property type="nucleotide sequence ID" value="NZ_BNAN01000001.1"/>
</dbReference>
<dbReference type="AlphaFoldDB" id="A0A1I2CS92"/>
<dbReference type="InterPro" id="IPR006710">
    <property type="entry name" value="Glyco_hydro_43"/>
</dbReference>
<dbReference type="InterPro" id="IPR023296">
    <property type="entry name" value="Glyco_hydro_beta-prop_sf"/>
</dbReference>
<accession>A0A1I2CS92</accession>
<evidence type="ECO:0000256" key="4">
    <source>
        <dbReference type="ARBA" id="ARBA00023295"/>
    </source>
</evidence>
<dbReference type="CDD" id="cd08983">
    <property type="entry name" value="GH43_Bt3655-like"/>
    <property type="match status" value="1"/>
</dbReference>
<feature type="compositionally biased region" description="Basic and acidic residues" evidence="6">
    <location>
        <begin position="7"/>
        <end position="18"/>
    </location>
</feature>
<protein>
    <submittedName>
        <fullName evidence="7">Glycosyl hydrolases family 43</fullName>
    </submittedName>
</protein>
<reference evidence="8" key="1">
    <citation type="submission" date="2016-10" db="EMBL/GenBank/DDBJ databases">
        <authorList>
            <person name="Varghese N."/>
            <person name="Submissions S."/>
        </authorList>
    </citation>
    <scope>NUCLEOTIDE SEQUENCE [LARGE SCALE GENOMIC DNA]</scope>
    <source>
        <strain evidence="8">DSM 19083</strain>
    </source>
</reference>
<feature type="region of interest" description="Disordered" evidence="6">
    <location>
        <begin position="1"/>
        <end position="20"/>
    </location>
</feature>
<dbReference type="SUPFAM" id="SSF75005">
    <property type="entry name" value="Arabinanase/levansucrase/invertase"/>
    <property type="match status" value="1"/>
</dbReference>
<dbReference type="Pfam" id="PF04616">
    <property type="entry name" value="Glyco_hydro_43"/>
    <property type="match status" value="1"/>
</dbReference>
<evidence type="ECO:0000256" key="2">
    <source>
        <dbReference type="ARBA" id="ARBA00009865"/>
    </source>
</evidence>
<organism evidence="7 8">
    <name type="scientific">Flavimobilis marinus</name>
    <dbReference type="NCBI Taxonomy" id="285351"/>
    <lineage>
        <taxon>Bacteria</taxon>
        <taxon>Bacillati</taxon>
        <taxon>Actinomycetota</taxon>
        <taxon>Actinomycetes</taxon>
        <taxon>Micrococcales</taxon>
        <taxon>Jonesiaceae</taxon>
        <taxon>Flavimobilis</taxon>
    </lineage>
</organism>
<dbReference type="PANTHER" id="PTHR43301">
    <property type="entry name" value="ARABINAN ENDO-1,5-ALPHA-L-ARABINOSIDASE"/>
    <property type="match status" value="1"/>
</dbReference>
<dbReference type="PANTHER" id="PTHR43301:SF3">
    <property type="entry name" value="ARABINAN ENDO-1,5-ALPHA-L-ARABINOSIDASE A-RELATED"/>
    <property type="match status" value="1"/>
</dbReference>
<name>A0A1I2CS92_9MICO</name>
<evidence type="ECO:0000256" key="5">
    <source>
        <dbReference type="RuleBase" id="RU361187"/>
    </source>
</evidence>
<dbReference type="Proteomes" id="UP000198520">
    <property type="component" value="Unassembled WGS sequence"/>
</dbReference>
<proteinExistence type="inferred from homology"/>
<evidence type="ECO:0000313" key="7">
    <source>
        <dbReference type="EMBL" id="SFE70653.1"/>
    </source>
</evidence>
<evidence type="ECO:0000313" key="8">
    <source>
        <dbReference type="Proteomes" id="UP000198520"/>
    </source>
</evidence>
<evidence type="ECO:0000256" key="6">
    <source>
        <dbReference type="SAM" id="MobiDB-lite"/>
    </source>
</evidence>
<keyword evidence="3 5" id="KW-0378">Hydrolase</keyword>
<sequence>MTLIDSGRTDAMRARPGTDEVPGSDDALAAYLFVYFAGEDTDDGESIHLAVSRGNDALRWDDLNGGRPVLTSVHGTRGLRDPFILRSAEGDRFFLIATDLKVYPSGSFAAPQETGSRHLEIWESTDLVTWSDQRHVEVSGPEAGNTWAPEAHYDAARGEYLVYWASNLYDAGVPAAERVATDSYNRMLCATTRDFRTFSTPQVWVDVRRGPGLGMIDSTVIEHEGVYYRATKDEATMLPRLERSVDLRAQVHGELPDADAATGWALVARDLGLGQANGVGGAFTAGEGPTIFRANDGDVSTGGRPAWYLFVDQPSYHGGRGYVPFVTDDLDSGVWTSVADRAQLPASPRHGTVLPITAGEAARVRAALGAEVPARSAVD</sequence>
<dbReference type="InterPro" id="IPR050727">
    <property type="entry name" value="GH43_arabinanases"/>
</dbReference>
<dbReference type="GO" id="GO:0005975">
    <property type="term" value="P:carbohydrate metabolic process"/>
    <property type="evidence" value="ECO:0007669"/>
    <property type="project" value="InterPro"/>
</dbReference>
<comment type="similarity">
    <text evidence="2 5">Belongs to the glycosyl hydrolase 43 family.</text>
</comment>
<evidence type="ECO:0000256" key="1">
    <source>
        <dbReference type="ARBA" id="ARBA00004834"/>
    </source>
</evidence>